<dbReference type="InterPro" id="IPR000192">
    <property type="entry name" value="Aminotrans_V_dom"/>
</dbReference>
<dbReference type="Gene3D" id="3.90.1150.10">
    <property type="entry name" value="Aspartate Aminotransferase, domain 1"/>
    <property type="match status" value="1"/>
</dbReference>
<evidence type="ECO:0000256" key="1">
    <source>
        <dbReference type="ARBA" id="ARBA00022898"/>
    </source>
</evidence>
<gene>
    <name evidence="3" type="ORF">RM538_07720</name>
</gene>
<sequence>MREDFPVLEKYTYLNTASCGLLSNSLVQWRRRQDEQLLEGGSVFRDKHKEHLSSIRKTVATFFGAGIRETALVPNFSFGLNTFIESLGKKQKVLLLTNEYPSVSWAFLTKDFEVCYALITQDLENNIEQAVEKHRPTIFAFSLVQYLNGIKIDIDFLKRLKAYHPDLLLVADGTQYLGTEVFNFSESPLDALGCSAYKWLISGYGNGFFLVKESLHNKLHPTTIGFNSAETFDTRREDVSFIKHFEPGHQDTLNYGSLEQSLLKLNELGMETISSKLKELINYSKEAFTEKGLLEDSILHRDNHSSIFNIKGDASVFQKLKENNIICSLRGSGIRVSMHYYNTKEDLDKLLSLV</sequence>
<evidence type="ECO:0000313" key="3">
    <source>
        <dbReference type="EMBL" id="MDT0555886.1"/>
    </source>
</evidence>
<dbReference type="EMBL" id="JAVRHZ010000003">
    <property type="protein sequence ID" value="MDT0555886.1"/>
    <property type="molecule type" value="Genomic_DNA"/>
</dbReference>
<feature type="domain" description="Aminotransferase class V" evidence="2">
    <location>
        <begin position="46"/>
        <end position="350"/>
    </location>
</feature>
<dbReference type="Proteomes" id="UP001254488">
    <property type="component" value="Unassembled WGS sequence"/>
</dbReference>
<dbReference type="GO" id="GO:0008483">
    <property type="term" value="F:transaminase activity"/>
    <property type="evidence" value="ECO:0007669"/>
    <property type="project" value="UniProtKB-KW"/>
</dbReference>
<dbReference type="PANTHER" id="PTHR43586">
    <property type="entry name" value="CYSTEINE DESULFURASE"/>
    <property type="match status" value="1"/>
</dbReference>
<dbReference type="Pfam" id="PF00266">
    <property type="entry name" value="Aminotran_5"/>
    <property type="match status" value="1"/>
</dbReference>
<dbReference type="PANTHER" id="PTHR43586:SF15">
    <property type="entry name" value="BLR3095 PROTEIN"/>
    <property type="match status" value="1"/>
</dbReference>
<name>A0ABU2YCH3_9FLAO</name>
<keyword evidence="3" id="KW-0032">Aminotransferase</keyword>
<comment type="caution">
    <text evidence="3">The sequence shown here is derived from an EMBL/GenBank/DDBJ whole genome shotgun (WGS) entry which is preliminary data.</text>
</comment>
<keyword evidence="1" id="KW-0663">Pyridoxal phosphate</keyword>
<dbReference type="InterPro" id="IPR015422">
    <property type="entry name" value="PyrdxlP-dep_Trfase_small"/>
</dbReference>
<dbReference type="SUPFAM" id="SSF53383">
    <property type="entry name" value="PLP-dependent transferases"/>
    <property type="match status" value="1"/>
</dbReference>
<evidence type="ECO:0000259" key="2">
    <source>
        <dbReference type="Pfam" id="PF00266"/>
    </source>
</evidence>
<keyword evidence="3" id="KW-0808">Transferase</keyword>
<dbReference type="RefSeq" id="WP_311332837.1">
    <property type="nucleotide sequence ID" value="NZ_JAVRHZ010000003.1"/>
</dbReference>
<accession>A0ABU2YCH3</accession>
<proteinExistence type="predicted"/>
<keyword evidence="4" id="KW-1185">Reference proteome</keyword>
<evidence type="ECO:0000313" key="4">
    <source>
        <dbReference type="Proteomes" id="UP001254488"/>
    </source>
</evidence>
<protein>
    <submittedName>
        <fullName evidence="3">Aminotransferase class V-fold PLP-dependent enzyme</fullName>
    </submittedName>
</protein>
<dbReference type="InterPro" id="IPR015424">
    <property type="entry name" value="PyrdxlP-dep_Trfase"/>
</dbReference>
<dbReference type="InterPro" id="IPR015421">
    <property type="entry name" value="PyrdxlP-dep_Trfase_major"/>
</dbReference>
<reference evidence="3 4" key="1">
    <citation type="submission" date="2023-09" db="EMBL/GenBank/DDBJ databases">
        <authorList>
            <person name="Rey-Velasco X."/>
        </authorList>
    </citation>
    <scope>NUCLEOTIDE SEQUENCE [LARGE SCALE GENOMIC DNA]</scope>
    <source>
        <strain evidence="3 4">W242</strain>
    </source>
</reference>
<organism evidence="3 4">
    <name type="scientific">Patiriisocius hiemis</name>
    <dbReference type="NCBI Taxonomy" id="3075604"/>
    <lineage>
        <taxon>Bacteria</taxon>
        <taxon>Pseudomonadati</taxon>
        <taxon>Bacteroidota</taxon>
        <taxon>Flavobacteriia</taxon>
        <taxon>Flavobacteriales</taxon>
        <taxon>Flavobacteriaceae</taxon>
        <taxon>Patiriisocius</taxon>
    </lineage>
</organism>
<dbReference type="Gene3D" id="3.40.640.10">
    <property type="entry name" value="Type I PLP-dependent aspartate aminotransferase-like (Major domain)"/>
    <property type="match status" value="1"/>
</dbReference>